<keyword evidence="7 9" id="KW-0221">Differentiation</keyword>
<dbReference type="GO" id="GO:0008083">
    <property type="term" value="F:growth factor activity"/>
    <property type="evidence" value="ECO:0007669"/>
    <property type="project" value="UniProtKB-UniRule"/>
</dbReference>
<evidence type="ECO:0000256" key="6">
    <source>
        <dbReference type="ARBA" id="ARBA00022729"/>
    </source>
</evidence>
<feature type="region of interest" description="Disordered" evidence="10">
    <location>
        <begin position="36"/>
        <end position="56"/>
    </location>
</feature>
<keyword evidence="6 9" id="KW-0732">Signal</keyword>
<keyword evidence="8 9" id="KW-0339">Growth factor</keyword>
<reference evidence="11 12" key="1">
    <citation type="journal article" date="2023" name="Hortic Res">
        <title>Pangenome of water caltrop reveals structural variations and asymmetric subgenome divergence after allopolyploidization.</title>
        <authorList>
            <person name="Zhang X."/>
            <person name="Chen Y."/>
            <person name="Wang L."/>
            <person name="Yuan Y."/>
            <person name="Fang M."/>
            <person name="Shi L."/>
            <person name="Lu R."/>
            <person name="Comes H.P."/>
            <person name="Ma Y."/>
            <person name="Chen Y."/>
            <person name="Huang G."/>
            <person name="Zhou Y."/>
            <person name="Zheng Z."/>
            <person name="Qiu Y."/>
        </authorList>
    </citation>
    <scope>NUCLEOTIDE SEQUENCE [LARGE SCALE GENOMIC DNA]</scope>
    <source>
        <strain evidence="11">F231</strain>
    </source>
</reference>
<comment type="subcellular location">
    <subcellularLocation>
        <location evidence="1 9">Secreted</location>
    </subcellularLocation>
</comment>
<comment type="PTM">
    <text evidence="9">PSK-alpha is produced by endopeptidase digestion. PSK-beta is produced from PSK-alpha by exopeptidase digestion.</text>
</comment>
<organism evidence="11 12">
    <name type="scientific">Trapa natans</name>
    <name type="common">Water chestnut</name>
    <dbReference type="NCBI Taxonomy" id="22666"/>
    <lineage>
        <taxon>Eukaryota</taxon>
        <taxon>Viridiplantae</taxon>
        <taxon>Streptophyta</taxon>
        <taxon>Embryophyta</taxon>
        <taxon>Tracheophyta</taxon>
        <taxon>Spermatophyta</taxon>
        <taxon>Magnoliopsida</taxon>
        <taxon>eudicotyledons</taxon>
        <taxon>Gunneridae</taxon>
        <taxon>Pentapetalae</taxon>
        <taxon>rosids</taxon>
        <taxon>malvids</taxon>
        <taxon>Myrtales</taxon>
        <taxon>Lythraceae</taxon>
        <taxon>Trapa</taxon>
    </lineage>
</organism>
<dbReference type="InterPro" id="IPR009438">
    <property type="entry name" value="Phytosulfokine"/>
</dbReference>
<evidence type="ECO:0000313" key="11">
    <source>
        <dbReference type="EMBL" id="KAK4763213.1"/>
    </source>
</evidence>
<keyword evidence="4 9" id="KW-0964">Secreted</keyword>
<feature type="chain" id="PRO_5042668840" description="Phytosulfokine" evidence="9">
    <location>
        <begin position="31"/>
        <end position="95"/>
    </location>
</feature>
<keyword evidence="12" id="KW-1185">Reference proteome</keyword>
<dbReference type="PANTHER" id="PTHR33285">
    <property type="entry name" value="PHYTOSULFOKINES 3"/>
    <property type="match status" value="1"/>
</dbReference>
<dbReference type="PANTHER" id="PTHR33285:SF55">
    <property type="entry name" value="PHYTOSULFOKINES 3"/>
    <property type="match status" value="1"/>
</dbReference>
<feature type="signal peptide" evidence="9">
    <location>
        <begin position="1"/>
        <end position="30"/>
    </location>
</feature>
<comment type="similarity">
    <text evidence="2 9">Belongs to the phytosulfokine family.</text>
</comment>
<proteinExistence type="inferred from homology"/>
<evidence type="ECO:0000256" key="5">
    <source>
        <dbReference type="ARBA" id="ARBA00022641"/>
    </source>
</evidence>
<evidence type="ECO:0000256" key="3">
    <source>
        <dbReference type="ARBA" id="ARBA00022473"/>
    </source>
</evidence>
<evidence type="ECO:0000256" key="10">
    <source>
        <dbReference type="SAM" id="MobiDB-lite"/>
    </source>
</evidence>
<dbReference type="Proteomes" id="UP001346149">
    <property type="component" value="Unassembled WGS sequence"/>
</dbReference>
<dbReference type="GO" id="GO:0030154">
    <property type="term" value="P:cell differentiation"/>
    <property type="evidence" value="ECO:0007669"/>
    <property type="project" value="UniProtKB-UniRule"/>
</dbReference>
<evidence type="ECO:0000256" key="9">
    <source>
        <dbReference type="RuleBase" id="RU368031"/>
    </source>
</evidence>
<dbReference type="EMBL" id="JAXQNO010000024">
    <property type="protein sequence ID" value="KAK4763213.1"/>
    <property type="molecule type" value="Genomic_DNA"/>
</dbReference>
<protein>
    <recommendedName>
        <fullName evidence="9">Phytosulfokine</fullName>
    </recommendedName>
    <component>
        <recommendedName>
            <fullName evidence="9">Phytosulfokine-alpha</fullName>
            <shortName evidence="9">PSK-alpha</shortName>
            <shortName evidence="9">Phytosulfokine-a</shortName>
        </recommendedName>
    </component>
    <component>
        <recommendedName>
            <fullName evidence="9">Phytosulfokine-beta</fullName>
            <shortName evidence="9">PSK-beta</shortName>
            <shortName evidence="9">Phytosulfokine-b</shortName>
        </recommendedName>
    </component>
</protein>
<evidence type="ECO:0000256" key="1">
    <source>
        <dbReference type="ARBA" id="ARBA00004613"/>
    </source>
</evidence>
<evidence type="ECO:0000256" key="7">
    <source>
        <dbReference type="ARBA" id="ARBA00022782"/>
    </source>
</evidence>
<sequence>MARSLWDLFLSRSLLLLLLLLLLLASSAKARSVVSMPGSVPHSDLPPGRHEAVSEDEVLKAEDGCRRLETEEECVTKRFMLEHTDYIYTQGFTQP</sequence>
<gene>
    <name evidence="11" type="ORF">SAY86_008981</name>
</gene>
<keyword evidence="3 9" id="KW-0217">Developmental protein</keyword>
<feature type="compositionally biased region" description="Basic and acidic residues" evidence="10">
    <location>
        <begin position="47"/>
        <end position="56"/>
    </location>
</feature>
<dbReference type="GO" id="GO:0008283">
    <property type="term" value="P:cell population proliferation"/>
    <property type="evidence" value="ECO:0007669"/>
    <property type="project" value="UniProtKB-UniRule"/>
</dbReference>
<comment type="PTM">
    <text evidence="9">Sulfation is important for activity and for the binding to a putative membrane receptor.</text>
</comment>
<evidence type="ECO:0000256" key="4">
    <source>
        <dbReference type="ARBA" id="ARBA00022525"/>
    </source>
</evidence>
<accession>A0AAN7K7C2</accession>
<dbReference type="GO" id="GO:0005576">
    <property type="term" value="C:extracellular region"/>
    <property type="evidence" value="ECO:0007669"/>
    <property type="project" value="UniProtKB-SubCell"/>
</dbReference>
<comment type="caution">
    <text evidence="11">The sequence shown here is derived from an EMBL/GenBank/DDBJ whole genome shotgun (WGS) entry which is preliminary data.</text>
</comment>
<evidence type="ECO:0000313" key="12">
    <source>
        <dbReference type="Proteomes" id="UP001346149"/>
    </source>
</evidence>
<evidence type="ECO:0000256" key="8">
    <source>
        <dbReference type="ARBA" id="ARBA00023030"/>
    </source>
</evidence>
<keyword evidence="5 9" id="KW-0765">Sulfation</keyword>
<evidence type="ECO:0000256" key="2">
    <source>
        <dbReference type="ARBA" id="ARBA00010781"/>
    </source>
</evidence>
<dbReference type="AlphaFoldDB" id="A0AAN7K7C2"/>
<name>A0AAN7K7C2_TRANT</name>
<dbReference type="Pfam" id="PF06404">
    <property type="entry name" value="PSK"/>
    <property type="match status" value="1"/>
</dbReference>
<comment type="function">
    <text evidence="9">Promotes plant cell differentiation, organogenesis and somatic embryogenesis as well as cell proliferation.</text>
</comment>